<dbReference type="Pfam" id="PF08482">
    <property type="entry name" value="HrpB_C"/>
    <property type="match status" value="1"/>
</dbReference>
<dbReference type="InterPro" id="IPR010225">
    <property type="entry name" value="HrpB"/>
</dbReference>
<feature type="domain" description="Helicase ATP-binding" evidence="6">
    <location>
        <begin position="41"/>
        <end position="205"/>
    </location>
</feature>
<feature type="compositionally biased region" description="Polar residues" evidence="5">
    <location>
        <begin position="1"/>
        <end position="14"/>
    </location>
</feature>
<dbReference type="Gene3D" id="1.20.120.1080">
    <property type="match status" value="1"/>
</dbReference>
<dbReference type="CDD" id="cd18791">
    <property type="entry name" value="SF2_C_RHA"/>
    <property type="match status" value="1"/>
</dbReference>
<dbReference type="KEGG" id="tmb:Thimo_1605"/>
<dbReference type="GO" id="GO:0004386">
    <property type="term" value="F:helicase activity"/>
    <property type="evidence" value="ECO:0007669"/>
    <property type="project" value="UniProtKB-KW"/>
</dbReference>
<keyword evidence="1" id="KW-0547">Nucleotide-binding</keyword>
<dbReference type="NCBIfam" id="TIGR01970">
    <property type="entry name" value="DEAH_box_HrpB"/>
    <property type="match status" value="1"/>
</dbReference>
<dbReference type="PROSITE" id="PS51194">
    <property type="entry name" value="HELICASE_CTER"/>
    <property type="match status" value="1"/>
</dbReference>
<dbReference type="PANTHER" id="PTHR43519">
    <property type="entry name" value="ATP-DEPENDENT RNA HELICASE HRPB"/>
    <property type="match status" value="1"/>
</dbReference>
<evidence type="ECO:0000256" key="5">
    <source>
        <dbReference type="SAM" id="MobiDB-lite"/>
    </source>
</evidence>
<evidence type="ECO:0000259" key="7">
    <source>
        <dbReference type="PROSITE" id="PS51194"/>
    </source>
</evidence>
<evidence type="ECO:0000259" key="6">
    <source>
        <dbReference type="PROSITE" id="PS51192"/>
    </source>
</evidence>
<reference evidence="8 9" key="1">
    <citation type="submission" date="2011-09" db="EMBL/GenBank/DDBJ databases">
        <title>Complete sequence of chromosome of Thioflavicoccus mobilis 8321.</title>
        <authorList>
            <consortium name="US DOE Joint Genome Institute"/>
            <person name="Lucas S."/>
            <person name="Han J."/>
            <person name="Lapidus A."/>
            <person name="Cheng J.-F."/>
            <person name="Goodwin L."/>
            <person name="Pitluck S."/>
            <person name="Peters L."/>
            <person name="Ovchinnikova G."/>
            <person name="Lu M."/>
            <person name="Detter J.C."/>
            <person name="Han C."/>
            <person name="Tapia R."/>
            <person name="Land M."/>
            <person name="Hauser L."/>
            <person name="Kyrpides N."/>
            <person name="Ivanova N."/>
            <person name="Pagani I."/>
            <person name="Vogl K."/>
            <person name="Liu Z."/>
            <person name="Imhoff J."/>
            <person name="Thiel V."/>
            <person name="Frigaard N.-U."/>
            <person name="Bryant D."/>
            <person name="Woyke T."/>
        </authorList>
    </citation>
    <scope>NUCLEOTIDE SEQUENCE [LARGE SCALE GENOMIC DNA]</scope>
    <source>
        <strain evidence="8 9">8321</strain>
    </source>
</reference>
<evidence type="ECO:0000256" key="2">
    <source>
        <dbReference type="ARBA" id="ARBA00022801"/>
    </source>
</evidence>
<dbReference type="eggNOG" id="COG1643">
    <property type="taxonomic scope" value="Bacteria"/>
</dbReference>
<dbReference type="GO" id="GO:0003676">
    <property type="term" value="F:nucleic acid binding"/>
    <property type="evidence" value="ECO:0007669"/>
    <property type="project" value="InterPro"/>
</dbReference>
<dbReference type="SMART" id="SM00847">
    <property type="entry name" value="HA2"/>
    <property type="match status" value="1"/>
</dbReference>
<dbReference type="InterPro" id="IPR014001">
    <property type="entry name" value="Helicase_ATP-bd"/>
</dbReference>
<dbReference type="PATRIC" id="fig|765912.4.peg.1576"/>
<keyword evidence="4" id="KW-0067">ATP-binding</keyword>
<dbReference type="Pfam" id="PF04408">
    <property type="entry name" value="WHD_HA2"/>
    <property type="match status" value="1"/>
</dbReference>
<dbReference type="CDD" id="cd17990">
    <property type="entry name" value="DEXHc_HrpB"/>
    <property type="match status" value="1"/>
</dbReference>
<dbReference type="InterPro" id="IPR049614">
    <property type="entry name" value="HrpB_DEXH"/>
</dbReference>
<organism evidence="8 9">
    <name type="scientific">Thioflavicoccus mobilis 8321</name>
    <dbReference type="NCBI Taxonomy" id="765912"/>
    <lineage>
        <taxon>Bacteria</taxon>
        <taxon>Pseudomonadati</taxon>
        <taxon>Pseudomonadota</taxon>
        <taxon>Gammaproteobacteria</taxon>
        <taxon>Chromatiales</taxon>
        <taxon>Chromatiaceae</taxon>
        <taxon>Thioflavicoccus</taxon>
    </lineage>
</organism>
<keyword evidence="9" id="KW-1185">Reference proteome</keyword>
<dbReference type="InterPro" id="IPR048333">
    <property type="entry name" value="HA2_WH"/>
</dbReference>
<dbReference type="SUPFAM" id="SSF52540">
    <property type="entry name" value="P-loop containing nucleoside triphosphate hydrolases"/>
    <property type="match status" value="1"/>
</dbReference>
<keyword evidence="2" id="KW-0378">Hydrolase</keyword>
<dbReference type="InterPro" id="IPR011545">
    <property type="entry name" value="DEAD/DEAH_box_helicase_dom"/>
</dbReference>
<evidence type="ECO:0000256" key="3">
    <source>
        <dbReference type="ARBA" id="ARBA00022806"/>
    </source>
</evidence>
<dbReference type="InterPro" id="IPR027417">
    <property type="entry name" value="P-loop_NTPase"/>
</dbReference>
<dbReference type="PROSITE" id="PS51192">
    <property type="entry name" value="HELICASE_ATP_BIND_1"/>
    <property type="match status" value="1"/>
</dbReference>
<dbReference type="Pfam" id="PF00270">
    <property type="entry name" value="DEAD"/>
    <property type="match status" value="1"/>
</dbReference>
<gene>
    <name evidence="8" type="ORF">Thimo_1605</name>
</gene>
<dbReference type="Gene3D" id="3.40.50.300">
    <property type="entry name" value="P-loop containing nucleotide triphosphate hydrolases"/>
    <property type="match status" value="2"/>
</dbReference>
<protein>
    <submittedName>
        <fullName evidence="8">ATP-dependent helicase HrpB</fullName>
    </submittedName>
</protein>
<dbReference type="STRING" id="765912.Thimo_1605"/>
<dbReference type="InterPro" id="IPR001650">
    <property type="entry name" value="Helicase_C-like"/>
</dbReference>
<sequence>MTDAGRTTTASPFGNGSDAIADAMSDANGDPLPIDAVLDALREALAQGHAVLTAPPGSGKTTRVPLALRDSPWLAGRKILMLEPRRPAARLAALRMASLLGESPGASVGYQMRFERCLGPATRIQVLTEGILTRRLQRDPALEDVGLLIFDEFHERTLSADLGLALALDTVAALRPDLRLLIMSATLDAAAVSAHLGGATVIHAGGRAHPIAIHYAERPAGRDLATTVTDGVRRALAEQDGDLLVFLPGVREIEQVRGRLAARLAPELQLLPLHGGLATAEQDRALRPGGASGRRVVLATDIAETSVTIEGVTTVVDCGLTRKPRFDPGSGLTRLVTEPIALASAAQRAGRAGRLGPGAAYRLWTRAQEVGRPEHRPAEILQADLAPLALDLALWGVHDPGNLQWLDPPPAPAWAQAVTLLRDLSALDAAGRLTRLGRRLAELPVHPRLARLLAAATPATRPLACDLAALLSDRDPWLAVPGETTPADLGLRLQALAAWRDRQPTPGLDRRRLAAAARLSRELDGRLGEAGTVEAPLTDPVDAGALLALAYPDRIAQQRRNEAARYRLAAGPGVRLAPDDPLARHRYLVVADLDAGAQDGRIRLALPIAEAELRTVLAERLEATETLAWDHEREAVAARHETRLGSVVLAAQPQPIADPAAAATLLMEQVAARFEEALAWTERARQLQARVALLRRLESDPGWPDLADAALRATVADWLGPWLGDLHRLADVRALDVAELLAARLDWPQRQRLDEQAPEWLTTPAGTRRRLDYGDGDAPVLAVPLQELFGAAATPTIVGGRIPVTLHLLSPARRPVQVTRDLAGFWARGYAEVRKELRGRYPKHHWPEDPTAAAPVAGGLKRRR</sequence>
<proteinExistence type="predicted"/>
<evidence type="ECO:0000256" key="1">
    <source>
        <dbReference type="ARBA" id="ARBA00022741"/>
    </source>
</evidence>
<dbReference type="SMART" id="SM00490">
    <property type="entry name" value="HELICc"/>
    <property type="match status" value="1"/>
</dbReference>
<dbReference type="GO" id="GO:0016787">
    <property type="term" value="F:hydrolase activity"/>
    <property type="evidence" value="ECO:0007669"/>
    <property type="project" value="UniProtKB-KW"/>
</dbReference>
<dbReference type="InterPro" id="IPR007502">
    <property type="entry name" value="Helicase-assoc_dom"/>
</dbReference>
<name>L0GYJ3_9GAMM</name>
<feature type="region of interest" description="Disordered" evidence="5">
    <location>
        <begin position="1"/>
        <end position="24"/>
    </location>
</feature>
<evidence type="ECO:0000313" key="9">
    <source>
        <dbReference type="Proteomes" id="UP000010816"/>
    </source>
</evidence>
<evidence type="ECO:0000313" key="8">
    <source>
        <dbReference type="EMBL" id="AGA90384.1"/>
    </source>
</evidence>
<dbReference type="HOGENOM" id="CLU_001832_5_6_6"/>
<keyword evidence="3 8" id="KW-0347">Helicase</keyword>
<dbReference type="InterPro" id="IPR013689">
    <property type="entry name" value="RNA_helicase_ATP-dep_HrpB_C"/>
</dbReference>
<dbReference type="Proteomes" id="UP000010816">
    <property type="component" value="Chromosome"/>
</dbReference>
<evidence type="ECO:0000256" key="4">
    <source>
        <dbReference type="ARBA" id="ARBA00022840"/>
    </source>
</evidence>
<dbReference type="GO" id="GO:0005524">
    <property type="term" value="F:ATP binding"/>
    <property type="evidence" value="ECO:0007669"/>
    <property type="project" value="UniProtKB-KW"/>
</dbReference>
<accession>L0GYJ3</accession>
<dbReference type="SMART" id="SM00487">
    <property type="entry name" value="DEXDc"/>
    <property type="match status" value="1"/>
</dbReference>
<feature type="region of interest" description="Disordered" evidence="5">
    <location>
        <begin position="843"/>
        <end position="864"/>
    </location>
</feature>
<dbReference type="PANTHER" id="PTHR43519:SF1">
    <property type="entry name" value="ATP-DEPENDENT RNA HELICASE HRPB"/>
    <property type="match status" value="1"/>
</dbReference>
<feature type="domain" description="Helicase C-terminal" evidence="7">
    <location>
        <begin position="231"/>
        <end position="396"/>
    </location>
</feature>
<dbReference type="PIRSF" id="PIRSF005496">
    <property type="entry name" value="ATP_hel_hrpB"/>
    <property type="match status" value="1"/>
</dbReference>
<dbReference type="Pfam" id="PF00271">
    <property type="entry name" value="Helicase_C"/>
    <property type="match status" value="1"/>
</dbReference>
<dbReference type="AlphaFoldDB" id="L0GYJ3"/>
<dbReference type="EMBL" id="CP003051">
    <property type="protein sequence ID" value="AGA90384.1"/>
    <property type="molecule type" value="Genomic_DNA"/>
</dbReference>